<dbReference type="PANTHER" id="PTHR13061:SF40">
    <property type="match status" value="1"/>
</dbReference>
<accession>A0A7G2CB48</accession>
<protein>
    <submittedName>
        <fullName evidence="1">Bacterial transferase hexapeptide (Six repeats), putative</fullName>
    </submittedName>
</protein>
<dbReference type="Proteomes" id="UP000515908">
    <property type="component" value="Chromosome 08"/>
</dbReference>
<evidence type="ECO:0000313" key="1">
    <source>
        <dbReference type="EMBL" id="CAD2217026.1"/>
    </source>
</evidence>
<evidence type="ECO:0000313" key="2">
    <source>
        <dbReference type="Proteomes" id="UP000515908"/>
    </source>
</evidence>
<dbReference type="InterPro" id="IPR050484">
    <property type="entry name" value="Transf_Hexapept/Carb_Anhydrase"/>
</dbReference>
<dbReference type="SUPFAM" id="SSF51161">
    <property type="entry name" value="Trimeric LpxA-like enzymes"/>
    <property type="match status" value="1"/>
</dbReference>
<name>A0A7G2CB48_9TRYP</name>
<dbReference type="Gene3D" id="2.160.10.10">
    <property type="entry name" value="Hexapeptide repeat proteins"/>
    <property type="match status" value="1"/>
</dbReference>
<proteinExistence type="predicted"/>
<dbReference type="EMBL" id="LR877152">
    <property type="protein sequence ID" value="CAD2217026.1"/>
    <property type="molecule type" value="Genomic_DNA"/>
</dbReference>
<dbReference type="InterPro" id="IPR047324">
    <property type="entry name" value="LbH_gamma_CA-like"/>
</dbReference>
<dbReference type="PANTHER" id="PTHR13061">
    <property type="entry name" value="DYNACTIN SUBUNIT P25"/>
    <property type="match status" value="1"/>
</dbReference>
<dbReference type="VEuPathDB" id="TriTrypDB:ADEAN_000450400"/>
<dbReference type="OrthoDB" id="25818at2759"/>
<keyword evidence="1" id="KW-0808">Transferase</keyword>
<sequence length="294" mass="32276">MAQTASSVSSFLPYIGFLIKDVGSRLTIMGHFLKTSRLMYPVMRHQNVRAYRGMLPLTQDAGFIAPSAFVCGNVVLGHDTTVFYHSVIRNYHTNIATIIGDHSVIMDRVTLMGQIRIGNGTYVGIGASLDCCDIHDNVYIGPGAVIALGAVIESNAIIAAGAVIPKDTRVNAGELWAGNPAVKVADVTAAQANEIHHIIHDNVAVGHSHQKAIHDHIEHNAELSVEWLREMTKLIEEQQKQVSIKLPAEIPLEARQFLQPRVYMRNPDMHLRVSYPVNRIAPWMPKIADATANA</sequence>
<reference evidence="1 2" key="1">
    <citation type="submission" date="2020-08" db="EMBL/GenBank/DDBJ databases">
        <authorList>
            <person name="Newling K."/>
            <person name="Davey J."/>
            <person name="Forrester S."/>
        </authorList>
    </citation>
    <scope>NUCLEOTIDE SEQUENCE [LARGE SCALE GENOMIC DNA]</scope>
    <source>
        <strain evidence="2">Crithidia deanei Carvalho (ATCC PRA-265)</strain>
    </source>
</reference>
<gene>
    <name evidence="1" type="ORF">ADEAN_000450400</name>
</gene>
<dbReference type="Pfam" id="PF00132">
    <property type="entry name" value="Hexapep"/>
    <property type="match status" value="1"/>
</dbReference>
<keyword evidence="2" id="KW-1185">Reference proteome</keyword>
<organism evidence="1 2">
    <name type="scientific">Angomonas deanei</name>
    <dbReference type="NCBI Taxonomy" id="59799"/>
    <lineage>
        <taxon>Eukaryota</taxon>
        <taxon>Discoba</taxon>
        <taxon>Euglenozoa</taxon>
        <taxon>Kinetoplastea</taxon>
        <taxon>Metakinetoplastina</taxon>
        <taxon>Trypanosomatida</taxon>
        <taxon>Trypanosomatidae</taxon>
        <taxon>Strigomonadinae</taxon>
        <taxon>Angomonas</taxon>
    </lineage>
</organism>
<dbReference type="CDD" id="cd04645">
    <property type="entry name" value="LbH_gamma_CA_like"/>
    <property type="match status" value="1"/>
</dbReference>
<dbReference type="AlphaFoldDB" id="A0A7G2CB48"/>
<dbReference type="GO" id="GO:0016740">
    <property type="term" value="F:transferase activity"/>
    <property type="evidence" value="ECO:0007669"/>
    <property type="project" value="UniProtKB-KW"/>
</dbReference>
<dbReference type="InterPro" id="IPR011004">
    <property type="entry name" value="Trimer_LpxA-like_sf"/>
</dbReference>
<dbReference type="InterPro" id="IPR001451">
    <property type="entry name" value="Hexapep"/>
</dbReference>